<dbReference type="Pfam" id="PF00643">
    <property type="entry name" value="zf-B_box"/>
    <property type="match status" value="1"/>
</dbReference>
<dbReference type="PRINTS" id="PR01407">
    <property type="entry name" value="BUTYPHLNCDUF"/>
</dbReference>
<evidence type="ECO:0000256" key="5">
    <source>
        <dbReference type="SAM" id="Coils"/>
    </source>
</evidence>
<dbReference type="InterPro" id="IPR003877">
    <property type="entry name" value="SPRY_dom"/>
</dbReference>
<reference evidence="9" key="1">
    <citation type="submission" date="2025-08" db="UniProtKB">
        <authorList>
            <consortium name="Ensembl"/>
        </authorList>
    </citation>
    <scope>IDENTIFICATION</scope>
</reference>
<dbReference type="Gene3D" id="3.30.40.10">
    <property type="entry name" value="Zinc/RING finger domain, C3HC4 (zinc finger)"/>
    <property type="match status" value="1"/>
</dbReference>
<dbReference type="Ensembl" id="ENSSDAT00000030932.1">
    <property type="protein sequence ID" value="ENSSDAP00000027065.1"/>
    <property type="gene ID" value="ENSSDAG00000024527.1"/>
</dbReference>
<dbReference type="InterPro" id="IPR043136">
    <property type="entry name" value="B30.2/SPRY_sf"/>
</dbReference>
<dbReference type="SMART" id="SM00589">
    <property type="entry name" value="PRY"/>
    <property type="match status" value="1"/>
</dbReference>
<dbReference type="CDD" id="cd19780">
    <property type="entry name" value="Bbox2_TRIM39-like"/>
    <property type="match status" value="1"/>
</dbReference>
<evidence type="ECO:0000259" key="6">
    <source>
        <dbReference type="PROSITE" id="PS50089"/>
    </source>
</evidence>
<dbReference type="GO" id="GO:0008270">
    <property type="term" value="F:zinc ion binding"/>
    <property type="evidence" value="ECO:0007669"/>
    <property type="project" value="UniProtKB-KW"/>
</dbReference>
<dbReference type="PROSITE" id="PS50089">
    <property type="entry name" value="ZF_RING_2"/>
    <property type="match status" value="1"/>
</dbReference>
<proteinExistence type="predicted"/>
<feature type="domain" description="B30.2/SPRY" evidence="8">
    <location>
        <begin position="274"/>
        <end position="466"/>
    </location>
</feature>
<keyword evidence="2 4" id="KW-0863">Zinc-finger</keyword>
<dbReference type="PANTHER" id="PTHR24103">
    <property type="entry name" value="E3 UBIQUITIN-PROTEIN LIGASE TRIM"/>
    <property type="match status" value="1"/>
</dbReference>
<evidence type="ECO:0000259" key="7">
    <source>
        <dbReference type="PROSITE" id="PS50119"/>
    </source>
</evidence>
<dbReference type="Pfam" id="PF15227">
    <property type="entry name" value="zf-C3HC4_4"/>
    <property type="match status" value="1"/>
</dbReference>
<evidence type="ECO:0000256" key="2">
    <source>
        <dbReference type="ARBA" id="ARBA00022771"/>
    </source>
</evidence>
<dbReference type="CDD" id="cd16606">
    <property type="entry name" value="RING-HC_TRIM58_C-IV"/>
    <property type="match status" value="1"/>
</dbReference>
<dbReference type="InterPro" id="IPR001870">
    <property type="entry name" value="B30.2/SPRY"/>
</dbReference>
<dbReference type="FunFam" id="2.60.120.920:FF:000004">
    <property type="entry name" value="Butyrophilin subfamily 1 member A1"/>
    <property type="match status" value="1"/>
</dbReference>
<sequence length="482" mass="55028">MTSGTPRKWLREEARCSMCLDFLQDPISVDCGHSFCLRCISEFCEKSDSAQGDVYACPQCRGPFRPENFRPNRQLASLVDSVRQLGMGAEPAGARQCARHGEDLSRFCEEDQALLCWVCDTTPEHQGHHTAPLREAARSYQVKLQMALELVRKEMEETLVQEANVGRKTVLWKEKVEMQRQRFRLEFEKHRGFLALEEQLQLRRLEEEERATLQRLRDSKDQLAQHSKALKELAEELEERCQRPALGLLEGVQGALSQSKAVMRLEPETIPMELKTPCRIPGMREMLRRFQVDVKLDPSTAHPSLLLTADLRSVQDRELWRDVPRNPERFDTWPCILGLQSFSSGRHYWEVVVGAWAEWGLGVCQDSVQRKGEATPSPENGIWALWLLRGCEYMVLSLSAPLLQLERPRRIGVFLDYEAGKVSFYNVTDGSHIYSFSQVSSGVLRPYFFVCDEAPLILPPMAEAEAENWASGGHPDPPFGRP</sequence>
<dbReference type="SMART" id="SM00184">
    <property type="entry name" value="RING"/>
    <property type="match status" value="1"/>
</dbReference>
<evidence type="ECO:0000256" key="1">
    <source>
        <dbReference type="ARBA" id="ARBA00022723"/>
    </source>
</evidence>
<dbReference type="PROSITE" id="PS50188">
    <property type="entry name" value="B302_SPRY"/>
    <property type="match status" value="1"/>
</dbReference>
<dbReference type="AlphaFoldDB" id="A0A8C9QTU7"/>
<feature type="coiled-coil region" evidence="5">
    <location>
        <begin position="196"/>
        <end position="243"/>
    </location>
</feature>
<dbReference type="PROSITE" id="PS50119">
    <property type="entry name" value="ZF_BBOX"/>
    <property type="match status" value="1"/>
</dbReference>
<dbReference type="Pfam" id="PF13765">
    <property type="entry name" value="PRY"/>
    <property type="match status" value="1"/>
</dbReference>
<feature type="domain" description="B box-type" evidence="7">
    <location>
        <begin position="92"/>
        <end position="133"/>
    </location>
</feature>
<reference evidence="9" key="2">
    <citation type="submission" date="2025-09" db="UniProtKB">
        <authorList>
            <consortium name="Ensembl"/>
        </authorList>
    </citation>
    <scope>IDENTIFICATION</scope>
</reference>
<dbReference type="SUPFAM" id="SSF49899">
    <property type="entry name" value="Concanavalin A-like lectins/glucanases"/>
    <property type="match status" value="1"/>
</dbReference>
<keyword evidence="1" id="KW-0479">Metal-binding</keyword>
<evidence type="ECO:0000256" key="3">
    <source>
        <dbReference type="ARBA" id="ARBA00022833"/>
    </source>
</evidence>
<evidence type="ECO:0000313" key="9">
    <source>
        <dbReference type="Ensembl" id="ENSSDAP00000027065.1"/>
    </source>
</evidence>
<dbReference type="PROSITE" id="PS00518">
    <property type="entry name" value="ZF_RING_1"/>
    <property type="match status" value="1"/>
</dbReference>
<dbReference type="InterPro" id="IPR042699">
    <property type="entry name" value="TRIM58_RING-HC"/>
</dbReference>
<keyword evidence="5" id="KW-0175">Coiled coil</keyword>
<dbReference type="SMART" id="SM00336">
    <property type="entry name" value="BBOX"/>
    <property type="match status" value="1"/>
</dbReference>
<dbReference type="InterPro" id="IPR013083">
    <property type="entry name" value="Znf_RING/FYVE/PHD"/>
</dbReference>
<evidence type="ECO:0000313" key="10">
    <source>
        <dbReference type="Proteomes" id="UP000694422"/>
    </source>
</evidence>
<feature type="domain" description="RING-type" evidence="6">
    <location>
        <begin position="16"/>
        <end position="61"/>
    </location>
</feature>
<protein>
    <submittedName>
        <fullName evidence="9">Tripartite motif containing 58</fullName>
    </submittedName>
</protein>
<dbReference type="InterPro" id="IPR013320">
    <property type="entry name" value="ConA-like_dom_sf"/>
</dbReference>
<dbReference type="InterPro" id="IPR001841">
    <property type="entry name" value="Znf_RING"/>
</dbReference>
<dbReference type="SUPFAM" id="SSF57845">
    <property type="entry name" value="B-box zinc-binding domain"/>
    <property type="match status" value="1"/>
</dbReference>
<dbReference type="InterPro" id="IPR003879">
    <property type="entry name" value="Butyrophylin_SPRY"/>
</dbReference>
<dbReference type="InterPro" id="IPR006574">
    <property type="entry name" value="PRY"/>
</dbReference>
<organism evidence="9 10">
    <name type="scientific">Spermophilus dauricus</name>
    <name type="common">Daurian ground squirrel</name>
    <dbReference type="NCBI Taxonomy" id="99837"/>
    <lineage>
        <taxon>Eukaryota</taxon>
        <taxon>Metazoa</taxon>
        <taxon>Chordata</taxon>
        <taxon>Craniata</taxon>
        <taxon>Vertebrata</taxon>
        <taxon>Euteleostomi</taxon>
        <taxon>Mammalia</taxon>
        <taxon>Eutheria</taxon>
        <taxon>Euarchontoglires</taxon>
        <taxon>Glires</taxon>
        <taxon>Rodentia</taxon>
        <taxon>Sciuromorpha</taxon>
        <taxon>Sciuridae</taxon>
        <taxon>Xerinae</taxon>
        <taxon>Marmotini</taxon>
        <taxon>Spermophilus</taxon>
    </lineage>
</organism>
<keyword evidence="3" id="KW-0862">Zinc</keyword>
<dbReference type="SUPFAM" id="SSF57850">
    <property type="entry name" value="RING/U-box"/>
    <property type="match status" value="1"/>
</dbReference>
<dbReference type="Gene3D" id="2.60.120.920">
    <property type="match status" value="1"/>
</dbReference>
<dbReference type="InterPro" id="IPR000315">
    <property type="entry name" value="Znf_B-box"/>
</dbReference>
<dbReference type="Pfam" id="PF00622">
    <property type="entry name" value="SPRY"/>
    <property type="match status" value="1"/>
</dbReference>
<evidence type="ECO:0000256" key="4">
    <source>
        <dbReference type="PROSITE-ProRule" id="PRU00024"/>
    </source>
</evidence>
<dbReference type="InterPro" id="IPR017907">
    <property type="entry name" value="Znf_RING_CS"/>
</dbReference>
<dbReference type="Gene3D" id="3.30.160.60">
    <property type="entry name" value="Classic Zinc Finger"/>
    <property type="match status" value="1"/>
</dbReference>
<dbReference type="Proteomes" id="UP000694422">
    <property type="component" value="Unplaced"/>
</dbReference>
<dbReference type="InterPro" id="IPR050143">
    <property type="entry name" value="TRIM/RBCC"/>
</dbReference>
<keyword evidence="10" id="KW-1185">Reference proteome</keyword>
<name>A0A8C9QTU7_SPEDA</name>
<dbReference type="SMART" id="SM00449">
    <property type="entry name" value="SPRY"/>
    <property type="match status" value="1"/>
</dbReference>
<accession>A0A8C9QTU7</accession>
<evidence type="ECO:0000259" key="8">
    <source>
        <dbReference type="PROSITE" id="PS50188"/>
    </source>
</evidence>